<evidence type="ECO:0000256" key="5">
    <source>
        <dbReference type="ARBA" id="ARBA00022989"/>
    </source>
</evidence>
<dbReference type="GO" id="GO:0016020">
    <property type="term" value="C:membrane"/>
    <property type="evidence" value="ECO:0007669"/>
    <property type="project" value="InterPro"/>
</dbReference>
<keyword evidence="5 7" id="KW-1133">Transmembrane helix</keyword>
<evidence type="ECO:0000259" key="8">
    <source>
        <dbReference type="Pfam" id="PF00892"/>
    </source>
</evidence>
<evidence type="ECO:0000313" key="10">
    <source>
        <dbReference type="Proteomes" id="UP000461443"/>
    </source>
</evidence>
<feature type="transmembrane region" description="Helical" evidence="7">
    <location>
        <begin position="262"/>
        <end position="279"/>
    </location>
</feature>
<feature type="domain" description="EamA" evidence="8">
    <location>
        <begin position="148"/>
        <end position="279"/>
    </location>
</feature>
<keyword evidence="3" id="KW-1003">Cell membrane</keyword>
<evidence type="ECO:0000256" key="7">
    <source>
        <dbReference type="SAM" id="Phobius"/>
    </source>
</evidence>
<accession>A0A845SIY5</accession>
<keyword evidence="6 7" id="KW-0472">Membrane</keyword>
<protein>
    <submittedName>
        <fullName evidence="9">EamA family transporter</fullName>
    </submittedName>
</protein>
<evidence type="ECO:0000256" key="6">
    <source>
        <dbReference type="ARBA" id="ARBA00023136"/>
    </source>
</evidence>
<evidence type="ECO:0000256" key="4">
    <source>
        <dbReference type="ARBA" id="ARBA00022692"/>
    </source>
</evidence>
<evidence type="ECO:0000256" key="2">
    <source>
        <dbReference type="ARBA" id="ARBA00007362"/>
    </source>
</evidence>
<feature type="domain" description="EamA" evidence="8">
    <location>
        <begin position="11"/>
        <end position="136"/>
    </location>
</feature>
<organism evidence="9 10">
    <name type="scientific">Acerihabitans arboris</name>
    <dbReference type="NCBI Taxonomy" id="2691583"/>
    <lineage>
        <taxon>Bacteria</taxon>
        <taxon>Pseudomonadati</taxon>
        <taxon>Pseudomonadota</taxon>
        <taxon>Gammaproteobacteria</taxon>
        <taxon>Enterobacterales</taxon>
        <taxon>Pectobacteriaceae</taxon>
        <taxon>Acerihabitans</taxon>
    </lineage>
</organism>
<comment type="subcellular location">
    <subcellularLocation>
        <location evidence="1">Cell membrane</location>
        <topology evidence="1">Multi-pass membrane protein</topology>
    </subcellularLocation>
</comment>
<dbReference type="Pfam" id="PF00892">
    <property type="entry name" value="EamA"/>
    <property type="match status" value="2"/>
</dbReference>
<feature type="transmembrane region" description="Helical" evidence="7">
    <location>
        <begin position="236"/>
        <end position="256"/>
    </location>
</feature>
<comment type="caution">
    <text evidence="9">The sequence shown here is derived from an EMBL/GenBank/DDBJ whole genome shotgun (WGS) entry which is preliminary data.</text>
</comment>
<sequence length="290" mass="31000">MNKRHALVSLNIAAFFFGLSGILGKVIAISPAAIVFGRALFAVLALSLLMLGLRGFRWERISRKSALVVIGASVILAGHWLTFFISVKAAGVAIATLGFASFPAFTTLFESLGFRERISLPEVMLIALICLGLIMVCPSFDLGSGNTRGFLWGILSGALLALLIICNRVTAVSIRPVQAALCQNVVISLLMLPFAFHELALASAGDWFYLALLGIFCTGVAHSLMVTSLRFVKARAAAVFFALEPVYAILFAWGLFNERPTLRMFAGAALIILSVTLFSRKGKKSAAAAA</sequence>
<feature type="transmembrane region" description="Helical" evidence="7">
    <location>
        <begin position="208"/>
        <end position="229"/>
    </location>
</feature>
<dbReference type="RefSeq" id="WP_162365712.1">
    <property type="nucleotide sequence ID" value="NZ_WUBS01000006.1"/>
</dbReference>
<dbReference type="Gene3D" id="1.10.3730.20">
    <property type="match status" value="1"/>
</dbReference>
<dbReference type="InterPro" id="IPR037185">
    <property type="entry name" value="EmrE-like"/>
</dbReference>
<feature type="transmembrane region" description="Helical" evidence="7">
    <location>
        <begin position="91"/>
        <end position="111"/>
    </location>
</feature>
<dbReference type="PANTHER" id="PTHR22911">
    <property type="entry name" value="ACYL-MALONYL CONDENSING ENZYME-RELATED"/>
    <property type="match status" value="1"/>
</dbReference>
<reference evidence="9 10" key="1">
    <citation type="submission" date="2019-12" db="EMBL/GenBank/DDBJ databases">
        <authorList>
            <person name="Lee S.D."/>
        </authorList>
    </citation>
    <scope>NUCLEOTIDE SEQUENCE [LARGE SCALE GENOMIC DNA]</scope>
    <source>
        <strain evidence="9 10">SAP-6</strain>
    </source>
</reference>
<dbReference type="InterPro" id="IPR000620">
    <property type="entry name" value="EamA_dom"/>
</dbReference>
<evidence type="ECO:0000256" key="3">
    <source>
        <dbReference type="ARBA" id="ARBA00022475"/>
    </source>
</evidence>
<evidence type="ECO:0000313" key="9">
    <source>
        <dbReference type="EMBL" id="NDL62986.1"/>
    </source>
</evidence>
<feature type="transmembrane region" description="Helical" evidence="7">
    <location>
        <begin position="123"/>
        <end position="143"/>
    </location>
</feature>
<dbReference type="PANTHER" id="PTHR22911:SF137">
    <property type="entry name" value="SOLUTE CARRIER FAMILY 35 MEMBER G2-RELATED"/>
    <property type="match status" value="1"/>
</dbReference>
<proteinExistence type="inferred from homology"/>
<dbReference type="EMBL" id="WUBS01000006">
    <property type="protein sequence ID" value="NDL62986.1"/>
    <property type="molecule type" value="Genomic_DNA"/>
</dbReference>
<dbReference type="SUPFAM" id="SSF103481">
    <property type="entry name" value="Multidrug resistance efflux transporter EmrE"/>
    <property type="match status" value="2"/>
</dbReference>
<gene>
    <name evidence="9" type="ORF">GRH90_09520</name>
</gene>
<dbReference type="AlphaFoldDB" id="A0A845SIY5"/>
<evidence type="ECO:0000256" key="1">
    <source>
        <dbReference type="ARBA" id="ARBA00004651"/>
    </source>
</evidence>
<keyword evidence="10" id="KW-1185">Reference proteome</keyword>
<feature type="transmembrane region" description="Helical" evidence="7">
    <location>
        <begin position="179"/>
        <end position="196"/>
    </location>
</feature>
<dbReference type="Proteomes" id="UP000461443">
    <property type="component" value="Unassembled WGS sequence"/>
</dbReference>
<reference evidence="9 10" key="2">
    <citation type="submission" date="2020-02" db="EMBL/GenBank/DDBJ databases">
        <title>The new genus of Enterobacteriales.</title>
        <authorList>
            <person name="Kim I.S."/>
        </authorList>
    </citation>
    <scope>NUCLEOTIDE SEQUENCE [LARGE SCALE GENOMIC DNA]</scope>
    <source>
        <strain evidence="9 10">SAP-6</strain>
    </source>
</reference>
<keyword evidence="4 7" id="KW-0812">Transmembrane</keyword>
<feature type="transmembrane region" description="Helical" evidence="7">
    <location>
        <begin position="149"/>
        <end position="167"/>
    </location>
</feature>
<feature type="transmembrane region" description="Helical" evidence="7">
    <location>
        <begin position="65"/>
        <end position="85"/>
    </location>
</feature>
<comment type="similarity">
    <text evidence="2">Belongs to the EamA transporter family.</text>
</comment>
<name>A0A845SIY5_9GAMM</name>
<feature type="transmembrane region" description="Helical" evidence="7">
    <location>
        <begin position="34"/>
        <end position="53"/>
    </location>
</feature>